<dbReference type="GO" id="GO:0048731">
    <property type="term" value="P:system development"/>
    <property type="evidence" value="ECO:0007669"/>
    <property type="project" value="UniProtKB-ARBA"/>
</dbReference>
<dbReference type="GO" id="GO:0003723">
    <property type="term" value="F:RNA binding"/>
    <property type="evidence" value="ECO:0007669"/>
    <property type="project" value="InterPro"/>
</dbReference>
<dbReference type="GO" id="GO:0009451">
    <property type="term" value="P:RNA modification"/>
    <property type="evidence" value="ECO:0007669"/>
    <property type="project" value="InterPro"/>
</dbReference>
<reference evidence="3 4" key="1">
    <citation type="journal article" date="2011" name="Science">
        <title>The Selaginella genome identifies genetic changes associated with the evolution of vascular plants.</title>
        <authorList>
            <person name="Banks J.A."/>
            <person name="Nishiyama T."/>
            <person name="Hasebe M."/>
            <person name="Bowman J.L."/>
            <person name="Gribskov M."/>
            <person name="dePamphilis C."/>
            <person name="Albert V.A."/>
            <person name="Aono N."/>
            <person name="Aoyama T."/>
            <person name="Ambrose B.A."/>
            <person name="Ashton N.W."/>
            <person name="Axtell M.J."/>
            <person name="Barker E."/>
            <person name="Barker M.S."/>
            <person name="Bennetzen J.L."/>
            <person name="Bonawitz N.D."/>
            <person name="Chapple C."/>
            <person name="Cheng C."/>
            <person name="Correa L.G."/>
            <person name="Dacre M."/>
            <person name="DeBarry J."/>
            <person name="Dreyer I."/>
            <person name="Elias M."/>
            <person name="Engstrom E.M."/>
            <person name="Estelle M."/>
            <person name="Feng L."/>
            <person name="Finet C."/>
            <person name="Floyd S.K."/>
            <person name="Frommer W.B."/>
            <person name="Fujita T."/>
            <person name="Gramzow L."/>
            <person name="Gutensohn M."/>
            <person name="Harholt J."/>
            <person name="Hattori M."/>
            <person name="Heyl A."/>
            <person name="Hirai T."/>
            <person name="Hiwatashi Y."/>
            <person name="Ishikawa M."/>
            <person name="Iwata M."/>
            <person name="Karol K.G."/>
            <person name="Koehler B."/>
            <person name="Kolukisaoglu U."/>
            <person name="Kubo M."/>
            <person name="Kurata T."/>
            <person name="Lalonde S."/>
            <person name="Li K."/>
            <person name="Li Y."/>
            <person name="Litt A."/>
            <person name="Lyons E."/>
            <person name="Manning G."/>
            <person name="Maruyama T."/>
            <person name="Michael T.P."/>
            <person name="Mikami K."/>
            <person name="Miyazaki S."/>
            <person name="Morinaga S."/>
            <person name="Murata T."/>
            <person name="Mueller-Roeber B."/>
            <person name="Nelson D.R."/>
            <person name="Obara M."/>
            <person name="Oguri Y."/>
            <person name="Olmstead R.G."/>
            <person name="Onodera N."/>
            <person name="Petersen B.L."/>
            <person name="Pils B."/>
            <person name="Prigge M."/>
            <person name="Rensing S.A."/>
            <person name="Riano-Pachon D.M."/>
            <person name="Roberts A.W."/>
            <person name="Sato Y."/>
            <person name="Scheller H.V."/>
            <person name="Schulz B."/>
            <person name="Schulz C."/>
            <person name="Shakirov E.V."/>
            <person name="Shibagaki N."/>
            <person name="Shinohara N."/>
            <person name="Shippen D.E."/>
            <person name="Soerensen I."/>
            <person name="Sotooka R."/>
            <person name="Sugimoto N."/>
            <person name="Sugita M."/>
            <person name="Sumikawa N."/>
            <person name="Tanurdzic M."/>
            <person name="Theissen G."/>
            <person name="Ulvskov P."/>
            <person name="Wakazuki S."/>
            <person name="Weng J.K."/>
            <person name="Willats W.W."/>
            <person name="Wipf D."/>
            <person name="Wolf P.G."/>
            <person name="Yang L."/>
            <person name="Zimmer A.D."/>
            <person name="Zhu Q."/>
            <person name="Mitros T."/>
            <person name="Hellsten U."/>
            <person name="Loque D."/>
            <person name="Otillar R."/>
            <person name="Salamov A."/>
            <person name="Schmutz J."/>
            <person name="Shapiro H."/>
            <person name="Lindquist E."/>
            <person name="Lucas S."/>
            <person name="Rokhsar D."/>
            <person name="Grigoriev I.V."/>
        </authorList>
    </citation>
    <scope>NUCLEOTIDE SEQUENCE [LARGE SCALE GENOMIC DNA]</scope>
</reference>
<dbReference type="PANTHER" id="PTHR24015:SF548">
    <property type="entry name" value="OS08G0340900 PROTEIN"/>
    <property type="match status" value="1"/>
</dbReference>
<dbReference type="eggNOG" id="KOG4197">
    <property type="taxonomic scope" value="Eukaryota"/>
</dbReference>
<gene>
    <name evidence="3" type="ORF">SELMODRAFT_106624</name>
</gene>
<evidence type="ECO:0000256" key="1">
    <source>
        <dbReference type="ARBA" id="ARBA00022737"/>
    </source>
</evidence>
<feature type="repeat" description="PPR" evidence="2">
    <location>
        <begin position="412"/>
        <end position="446"/>
    </location>
</feature>
<dbReference type="FunFam" id="1.25.40.10:FF:000158">
    <property type="entry name" value="pentatricopeptide repeat-containing protein At2g33680"/>
    <property type="match status" value="1"/>
</dbReference>
<dbReference type="OMA" id="CAYVENG"/>
<proteinExistence type="predicted"/>
<dbReference type="InParanoid" id="D8S164"/>
<feature type="repeat" description="PPR" evidence="2">
    <location>
        <begin position="716"/>
        <end position="746"/>
    </location>
</feature>
<dbReference type="EMBL" id="GL377598">
    <property type="protein sequence ID" value="EFJ21657.1"/>
    <property type="molecule type" value="Genomic_DNA"/>
</dbReference>
<evidence type="ECO:0000313" key="4">
    <source>
        <dbReference type="Proteomes" id="UP000001514"/>
    </source>
</evidence>
<dbReference type="SUPFAM" id="SSF48452">
    <property type="entry name" value="TPR-like"/>
    <property type="match status" value="3"/>
</dbReference>
<evidence type="ECO:0000313" key="3">
    <source>
        <dbReference type="EMBL" id="EFJ21657.1"/>
    </source>
</evidence>
<sequence>MSFGQTRRRLLSTAIIDPPDTSLQRLARLDDDLHHLQFQSPFQVRQTYAALLKHCGNAAALPQGRRIHAHIVASGLASDGFLGDHLLQMYGKCGSVDDAIQVFHALPRRSLFSWNFIIAAFAKNRHGRKAIEMFRSMDSAGIKPDSATLSSVLGACSSLRDLEEGRRIHGRISSGEFQSGIVVETGLVKMYARCGRLREAREVFDRIENKDVICWNSMIAAYAQGGHSAQARQLCEEMEGFGVKASDTTFAGILGACSSLEEGKKIHSRALARGLSSSIIVQNALISMYGKCNELDAARRVFSKVRAHDVVSWTALIVAYTQHGRNREALELYKQMEGEGMEPDKVTFTSVLSACSNTNDLELGQALHARLLARKDGFSDGVLVAALINMYVKCGRLDLSSEIFQSCKDTKAVVVWNAMITAYEQEGYSRAAVDLYDMMKQRGLDPDESTLSSILSACAELKDLEKGEQVHVEIIASRDCSQNPVVLNALISMYASCGEIREAKAVFKRMKNRDVVSWTILISAYVQGGDARRALRLYRRMLVEGVQPTEVTMLAVIAACSAMESLWEGIVIHALTDSMFFTDTAVQAALISMYARCRRLDLACQVFRQVRHLESSANCWNAMLAAYSQLGLPEEGIRLYWEMSSTGIKANEGTFAGALAACSMLGAVREGYRIHEQVSSSRYSSDLSLKTALVHMYAKCNRVDAAFHVFEQLQPDVVAWNAMIAAYAQNGYAWHALELYSKMLHGYKPLEPTFLCVFLACGHAGLVDECKWYFQSMIEDRITPTFDHYSCVVTVLSRAGKLEEAEDLLHSMPFNPGSVGWTSLLGACRTHGDLKRARRAADEAMELDRQDSAPYVLLSNVNIFAASGCLDHLRKKTKHNHPK</sequence>
<dbReference type="FunFam" id="1.25.40.10:FF:000285">
    <property type="entry name" value="Pentatricopeptide repeat-containing protein, chloroplastic"/>
    <property type="match status" value="1"/>
</dbReference>
<dbReference type="KEGG" id="smo:SELMODRAFT_106624"/>
<dbReference type="PROSITE" id="PS51375">
    <property type="entry name" value="PPR"/>
    <property type="match status" value="8"/>
</dbReference>
<dbReference type="Gramene" id="EFJ21657">
    <property type="protein sequence ID" value="EFJ21657"/>
    <property type="gene ID" value="SELMODRAFT_106624"/>
</dbReference>
<dbReference type="FunFam" id="1.25.40.10:FF:000073">
    <property type="entry name" value="Pentatricopeptide repeat-containing protein chloroplastic"/>
    <property type="match status" value="1"/>
</dbReference>
<feature type="repeat" description="PPR" evidence="2">
    <location>
        <begin position="309"/>
        <end position="343"/>
    </location>
</feature>
<accession>D8S164</accession>
<dbReference type="InterPro" id="IPR011990">
    <property type="entry name" value="TPR-like_helical_dom_sf"/>
</dbReference>
<keyword evidence="1" id="KW-0677">Repeat</keyword>
<dbReference type="PANTHER" id="PTHR24015">
    <property type="entry name" value="OS07G0578800 PROTEIN-RELATED"/>
    <property type="match status" value="1"/>
</dbReference>
<dbReference type="FunFam" id="1.25.40.10:FF:000344">
    <property type="entry name" value="Pentatricopeptide repeat-containing protein"/>
    <property type="match status" value="1"/>
</dbReference>
<dbReference type="InterPro" id="IPR002885">
    <property type="entry name" value="PPR_rpt"/>
</dbReference>
<dbReference type="FunCoup" id="D8S164">
    <property type="interactions" value="95"/>
</dbReference>
<feature type="repeat" description="PPR" evidence="2">
    <location>
        <begin position="211"/>
        <end position="245"/>
    </location>
</feature>
<dbReference type="Proteomes" id="UP000001514">
    <property type="component" value="Unassembled WGS sequence"/>
</dbReference>
<evidence type="ECO:0008006" key="5">
    <source>
        <dbReference type="Google" id="ProtNLM"/>
    </source>
</evidence>
<protein>
    <recommendedName>
        <fullName evidence="5">Pentacotripeptide-repeat region of PRORP domain-containing protein</fullName>
    </recommendedName>
</protein>
<dbReference type="NCBIfam" id="TIGR00756">
    <property type="entry name" value="PPR"/>
    <property type="match status" value="7"/>
</dbReference>
<dbReference type="Pfam" id="PF01535">
    <property type="entry name" value="PPR"/>
    <property type="match status" value="10"/>
</dbReference>
<dbReference type="Pfam" id="PF13041">
    <property type="entry name" value="PPR_2"/>
    <property type="match status" value="4"/>
</dbReference>
<feature type="repeat" description="PPR" evidence="2">
    <location>
        <begin position="483"/>
        <end position="513"/>
    </location>
</feature>
<dbReference type="Gene3D" id="1.25.40.10">
    <property type="entry name" value="Tetratricopeptide repeat domain"/>
    <property type="match status" value="7"/>
</dbReference>
<name>D8S164_SELML</name>
<dbReference type="HOGENOM" id="CLU_002706_15_6_1"/>
<evidence type="ECO:0000256" key="2">
    <source>
        <dbReference type="PROSITE-ProRule" id="PRU00708"/>
    </source>
</evidence>
<feature type="repeat" description="PPR" evidence="2">
    <location>
        <begin position="514"/>
        <end position="548"/>
    </location>
</feature>
<feature type="repeat" description="PPR" evidence="2">
    <location>
        <begin position="616"/>
        <end position="650"/>
    </location>
</feature>
<keyword evidence="4" id="KW-1185">Reference proteome</keyword>
<dbReference type="FunFam" id="1.25.40.10:FF:000031">
    <property type="entry name" value="Pentatricopeptide repeat-containing protein mitochondrial"/>
    <property type="match status" value="1"/>
</dbReference>
<dbReference type="InterPro" id="IPR046960">
    <property type="entry name" value="PPR_At4g14850-like_plant"/>
</dbReference>
<dbReference type="AlphaFoldDB" id="D8S164"/>
<organism evidence="4">
    <name type="scientific">Selaginella moellendorffii</name>
    <name type="common">Spikemoss</name>
    <dbReference type="NCBI Taxonomy" id="88036"/>
    <lineage>
        <taxon>Eukaryota</taxon>
        <taxon>Viridiplantae</taxon>
        <taxon>Streptophyta</taxon>
        <taxon>Embryophyta</taxon>
        <taxon>Tracheophyta</taxon>
        <taxon>Lycopodiopsida</taxon>
        <taxon>Selaginellales</taxon>
        <taxon>Selaginellaceae</taxon>
        <taxon>Selaginella</taxon>
    </lineage>
</organism>
<feature type="repeat" description="PPR" evidence="2">
    <location>
        <begin position="110"/>
        <end position="144"/>
    </location>
</feature>